<keyword evidence="1" id="KW-0315">Glutamine amidotransferase</keyword>
<dbReference type="PROSITE" id="PS51274">
    <property type="entry name" value="GATASE_COBBQ"/>
    <property type="match status" value="1"/>
</dbReference>
<dbReference type="InterPro" id="IPR029062">
    <property type="entry name" value="Class_I_gatase-like"/>
</dbReference>
<proteinExistence type="predicted"/>
<name>A0A0M3IQC2_ASCLU</name>
<evidence type="ECO:0000313" key="3">
    <source>
        <dbReference type="Proteomes" id="UP000036681"/>
    </source>
</evidence>
<reference evidence="4" key="1">
    <citation type="submission" date="2017-02" db="UniProtKB">
        <authorList>
            <consortium name="WormBaseParasite"/>
        </authorList>
    </citation>
    <scope>IDENTIFICATION</scope>
</reference>
<dbReference type="WBParaSite" id="ALUE_0002095001-mRNA-1">
    <property type="protein sequence ID" value="ALUE_0002095001-mRNA-1"/>
    <property type="gene ID" value="ALUE_0002095001"/>
</dbReference>
<dbReference type="PANTHER" id="PTHR21343:SF1">
    <property type="entry name" value="COBYRIC ACID SYNTHASE"/>
    <property type="match status" value="1"/>
</dbReference>
<dbReference type="Pfam" id="PF07685">
    <property type="entry name" value="GATase_3"/>
    <property type="match status" value="1"/>
</dbReference>
<feature type="domain" description="CobB/CobQ-like glutamine amidotransferase" evidence="2">
    <location>
        <begin position="2"/>
        <end position="69"/>
    </location>
</feature>
<dbReference type="GO" id="GO:0003824">
    <property type="term" value="F:catalytic activity"/>
    <property type="evidence" value="ECO:0007669"/>
    <property type="project" value="InterPro"/>
</dbReference>
<dbReference type="InterPro" id="IPR011698">
    <property type="entry name" value="GATase_3"/>
</dbReference>
<accession>A0A0M3IQC2</accession>
<dbReference type="PANTHER" id="PTHR21343">
    <property type="entry name" value="DETHIOBIOTIN SYNTHETASE"/>
    <property type="match status" value="1"/>
</dbReference>
<dbReference type="SUPFAM" id="SSF52317">
    <property type="entry name" value="Class I glutamine amidotransferase-like"/>
    <property type="match status" value="1"/>
</dbReference>
<keyword evidence="3" id="KW-1185">Reference proteome</keyword>
<evidence type="ECO:0000259" key="2">
    <source>
        <dbReference type="Pfam" id="PF07685"/>
    </source>
</evidence>
<organism evidence="3 4">
    <name type="scientific">Ascaris lumbricoides</name>
    <name type="common">Giant roundworm</name>
    <dbReference type="NCBI Taxonomy" id="6252"/>
    <lineage>
        <taxon>Eukaryota</taxon>
        <taxon>Metazoa</taxon>
        <taxon>Ecdysozoa</taxon>
        <taxon>Nematoda</taxon>
        <taxon>Chromadorea</taxon>
        <taxon>Rhabditida</taxon>
        <taxon>Spirurina</taxon>
        <taxon>Ascaridomorpha</taxon>
        <taxon>Ascaridoidea</taxon>
        <taxon>Ascarididae</taxon>
        <taxon>Ascaris</taxon>
    </lineage>
</organism>
<evidence type="ECO:0000256" key="1">
    <source>
        <dbReference type="ARBA" id="ARBA00022962"/>
    </source>
</evidence>
<protein>
    <submittedName>
        <fullName evidence="4">GATase_3 domain-containing protein</fullName>
    </submittedName>
</protein>
<sequence>MNASKTTRQTKFRVVGNEEPCFGYEIHNGATEVNGGRPLNILDDGTPEGCRTDDRCMGTYIHGILDNPPFIDLLLRPYLGKLTKTTFDYAAFKEEQYNKLAAHVREHIDMDLLYRILQYDSTEENETYVAE</sequence>
<evidence type="ECO:0000313" key="4">
    <source>
        <dbReference type="WBParaSite" id="ALUE_0002095001-mRNA-1"/>
    </source>
</evidence>
<dbReference type="Proteomes" id="UP000036681">
    <property type="component" value="Unplaced"/>
</dbReference>
<dbReference type="AlphaFoldDB" id="A0A0M3IQC2"/>